<dbReference type="Proteomes" id="UP000305517">
    <property type="component" value="Unassembled WGS sequence"/>
</dbReference>
<organism evidence="1 2">
    <name type="scientific">Hymenobacter jeollabukensis</name>
    <dbReference type="NCBI Taxonomy" id="2025313"/>
    <lineage>
        <taxon>Bacteria</taxon>
        <taxon>Pseudomonadati</taxon>
        <taxon>Bacteroidota</taxon>
        <taxon>Cytophagia</taxon>
        <taxon>Cytophagales</taxon>
        <taxon>Hymenobacteraceae</taxon>
        <taxon>Hymenobacter</taxon>
    </lineage>
</organism>
<reference evidence="1 2" key="1">
    <citation type="submission" date="2019-05" db="EMBL/GenBank/DDBJ databases">
        <title>Hymenobacter edaphi sp. nov., isolated from abandoned arsenic-contaminated farmland soil.</title>
        <authorList>
            <person name="Nie L."/>
        </authorList>
    </citation>
    <scope>NUCLEOTIDE SEQUENCE [LARGE SCALE GENOMIC DNA]</scope>
    <source>
        <strain evidence="1 2">1-3-3-8</strain>
    </source>
</reference>
<name>A0A5R8WHU7_9BACT</name>
<dbReference type="RefSeq" id="WP_212744955.1">
    <property type="nucleotide sequence ID" value="NZ_VAJM01000020.1"/>
</dbReference>
<keyword evidence="2" id="KW-1185">Reference proteome</keyword>
<accession>A0A5R8WHU7</accession>
<feature type="non-terminal residue" evidence="1">
    <location>
        <position position="271"/>
    </location>
</feature>
<dbReference type="AlphaFoldDB" id="A0A5R8WHU7"/>
<dbReference type="EMBL" id="VAJM01000020">
    <property type="protein sequence ID" value="TLM87877.1"/>
    <property type="molecule type" value="Genomic_DNA"/>
</dbReference>
<sequence>MGKFVFRRNLDIGSLEAETDARLIEAFTDKGDFEVLQDTQNAKCILIGRTGSGKSALLRYLEDQEEHVNRINPEAMSLRYLSNSDIIRYLKSLGTNLDLFYKVLWKHVFIIEFLKMHFGEEACKEGGVLESLVEKFFLSRKKKEALAYLREYRNDFWEKTEIRVRTVEDQIKQKLTTELGLAPAVFKDLISGKIGSDDEKVRIEKNEIANKAQKVISELQADAIYSVVDILKEDIFKSRHRRYYIISGGLIHGASSIMLVNDELNADVVHG</sequence>
<comment type="caution">
    <text evidence="1">The sequence shown here is derived from an EMBL/GenBank/DDBJ whole genome shotgun (WGS) entry which is preliminary data.</text>
</comment>
<proteinExistence type="predicted"/>
<protein>
    <submittedName>
        <fullName evidence="1">Uncharacterized protein</fullName>
    </submittedName>
</protein>
<gene>
    <name evidence="1" type="ORF">FDY95_24865</name>
</gene>
<evidence type="ECO:0000313" key="2">
    <source>
        <dbReference type="Proteomes" id="UP000305517"/>
    </source>
</evidence>
<evidence type="ECO:0000313" key="1">
    <source>
        <dbReference type="EMBL" id="TLM87877.1"/>
    </source>
</evidence>